<gene>
    <name evidence="3" type="ORF">HNR50_003563</name>
</gene>
<dbReference type="InterPro" id="IPR011766">
    <property type="entry name" value="TPP_enzyme_TPP-bd"/>
</dbReference>
<accession>A0A841RHV1</accession>
<dbReference type="AlphaFoldDB" id="A0A841RHV1"/>
<dbReference type="PANTHER" id="PTHR48084">
    <property type="entry name" value="2-OXOGLUTARATE OXIDOREDUCTASE SUBUNIT KORB-RELATED"/>
    <property type="match status" value="1"/>
</dbReference>
<dbReference type="GO" id="GO:0047553">
    <property type="term" value="F:2-oxoglutarate synthase activity"/>
    <property type="evidence" value="ECO:0007669"/>
    <property type="project" value="UniProtKB-EC"/>
</dbReference>
<dbReference type="Gene3D" id="3.40.50.970">
    <property type="match status" value="1"/>
</dbReference>
<dbReference type="InterPro" id="IPR051457">
    <property type="entry name" value="2-oxoacid:Fd_oxidoreductase"/>
</dbReference>
<keyword evidence="1 3" id="KW-0560">Oxidoreductase</keyword>
<feature type="domain" description="Thiamine pyrophosphate enzyme TPP-binding" evidence="2">
    <location>
        <begin position="58"/>
        <end position="211"/>
    </location>
</feature>
<evidence type="ECO:0000259" key="2">
    <source>
        <dbReference type="Pfam" id="PF02775"/>
    </source>
</evidence>
<protein>
    <submittedName>
        <fullName evidence="3">2-oxoglutarate ferredoxin oxidoreductase subunit beta</fullName>
        <ecNumber evidence="3">1.2.7.11</ecNumber>
        <ecNumber evidence="3">1.2.7.3</ecNumber>
    </submittedName>
</protein>
<evidence type="ECO:0000313" key="4">
    <source>
        <dbReference type="Proteomes" id="UP000587760"/>
    </source>
</evidence>
<dbReference type="GO" id="GO:0045333">
    <property type="term" value="P:cellular respiration"/>
    <property type="evidence" value="ECO:0007669"/>
    <property type="project" value="UniProtKB-ARBA"/>
</dbReference>
<sequence>MTEELIYTRPESLKEKKTHYCPGCGHGIIHKLLAEVMDELGIREEAIVVAPVGCSVLIYDYINADGIEAAHGRAPAVATGVKRVHPDKIVISYQGDGDLLAIGTGETIHAANRGENISVIFVNNAIYGMTGGQMAPTTMSEQITKTTPYGRDVEDVGYPIRACEMMNTLVAPVYIERTSIHDVKNIRKTKKAIKKALQNQMEGKGYSFVEILSTCPTNWGVAPVKAAQWVESAMVPYYPLGVFREEKEKI</sequence>
<dbReference type="InterPro" id="IPR029061">
    <property type="entry name" value="THDP-binding"/>
</dbReference>
<keyword evidence="4" id="KW-1185">Reference proteome</keyword>
<name>A0A841RHV1_9SPIO</name>
<dbReference type="GO" id="GO:0030976">
    <property type="term" value="F:thiamine pyrophosphate binding"/>
    <property type="evidence" value="ECO:0007669"/>
    <property type="project" value="InterPro"/>
</dbReference>
<dbReference type="EMBL" id="JACHGJ010000008">
    <property type="protein sequence ID" value="MBB6481882.1"/>
    <property type="molecule type" value="Genomic_DNA"/>
</dbReference>
<evidence type="ECO:0000256" key="1">
    <source>
        <dbReference type="ARBA" id="ARBA00023002"/>
    </source>
</evidence>
<dbReference type="Proteomes" id="UP000587760">
    <property type="component" value="Unassembled WGS sequence"/>
</dbReference>
<comment type="caution">
    <text evidence="3">The sequence shown here is derived from an EMBL/GenBank/DDBJ whole genome shotgun (WGS) entry which is preliminary data.</text>
</comment>
<dbReference type="SUPFAM" id="SSF52518">
    <property type="entry name" value="Thiamin diphosphate-binding fold (THDP-binding)"/>
    <property type="match status" value="1"/>
</dbReference>
<dbReference type="CDD" id="cd03375">
    <property type="entry name" value="TPP_OGFOR"/>
    <property type="match status" value="1"/>
</dbReference>
<organism evidence="3 4">
    <name type="scientific">Spirochaeta isovalerica</name>
    <dbReference type="NCBI Taxonomy" id="150"/>
    <lineage>
        <taxon>Bacteria</taxon>
        <taxon>Pseudomonadati</taxon>
        <taxon>Spirochaetota</taxon>
        <taxon>Spirochaetia</taxon>
        <taxon>Spirochaetales</taxon>
        <taxon>Spirochaetaceae</taxon>
        <taxon>Spirochaeta</taxon>
    </lineage>
</organism>
<dbReference type="GO" id="GO:0044281">
    <property type="term" value="P:small molecule metabolic process"/>
    <property type="evidence" value="ECO:0007669"/>
    <property type="project" value="UniProtKB-ARBA"/>
</dbReference>
<dbReference type="RefSeq" id="WP_184748117.1">
    <property type="nucleotide sequence ID" value="NZ_JACHGJ010000008.1"/>
</dbReference>
<proteinExistence type="predicted"/>
<dbReference type="EC" id="1.2.7.3" evidence="3"/>
<dbReference type="PANTHER" id="PTHR48084:SF3">
    <property type="entry name" value="SUBUNIT OF PYRUVATE:FLAVODOXIN OXIDOREDUCTASE"/>
    <property type="match status" value="1"/>
</dbReference>
<dbReference type="Pfam" id="PF02775">
    <property type="entry name" value="TPP_enzyme_C"/>
    <property type="match status" value="1"/>
</dbReference>
<dbReference type="EC" id="1.2.7.11" evidence="3"/>
<evidence type="ECO:0000313" key="3">
    <source>
        <dbReference type="EMBL" id="MBB6481882.1"/>
    </source>
</evidence>
<reference evidence="3 4" key="1">
    <citation type="submission" date="2020-08" db="EMBL/GenBank/DDBJ databases">
        <title>Genomic Encyclopedia of Type Strains, Phase IV (KMG-IV): sequencing the most valuable type-strain genomes for metagenomic binning, comparative biology and taxonomic classification.</title>
        <authorList>
            <person name="Goeker M."/>
        </authorList>
    </citation>
    <scope>NUCLEOTIDE SEQUENCE [LARGE SCALE GENOMIC DNA]</scope>
    <source>
        <strain evidence="3 4">DSM 2461</strain>
    </source>
</reference>